<keyword evidence="4" id="KW-0645">Protease</keyword>
<proteinExistence type="inferred from homology"/>
<feature type="domain" description="Peptidase A1" evidence="6">
    <location>
        <begin position="164"/>
        <end position="500"/>
    </location>
</feature>
<dbReference type="InterPro" id="IPR021109">
    <property type="entry name" value="Peptidase_aspartic_dom_sf"/>
</dbReference>
<dbReference type="PANTHER" id="PTHR47966">
    <property type="entry name" value="BETA-SITE APP-CLEAVING ENZYME, ISOFORM A-RELATED"/>
    <property type="match status" value="1"/>
</dbReference>
<evidence type="ECO:0000256" key="3">
    <source>
        <dbReference type="PIRSR" id="PIRSR601461-1"/>
    </source>
</evidence>
<dbReference type="STRING" id="93625.A0A409XFJ3"/>
<evidence type="ECO:0000259" key="6">
    <source>
        <dbReference type="PROSITE" id="PS51767"/>
    </source>
</evidence>
<dbReference type="Gene3D" id="2.40.70.10">
    <property type="entry name" value="Acid Proteases"/>
    <property type="match status" value="2"/>
</dbReference>
<dbReference type="InterPro" id="IPR033121">
    <property type="entry name" value="PEPTIDASE_A1"/>
</dbReference>
<dbReference type="InterPro" id="IPR034164">
    <property type="entry name" value="Pepsin-like_dom"/>
</dbReference>
<accession>A0A409XFJ3</accession>
<feature type="chain" id="PRO_5019424470" description="Peptidase A1 domain-containing protein" evidence="5">
    <location>
        <begin position="28"/>
        <end position="500"/>
    </location>
</feature>
<dbReference type="PROSITE" id="PS00141">
    <property type="entry name" value="ASP_PROTEASE"/>
    <property type="match status" value="1"/>
</dbReference>
<dbReference type="Proteomes" id="UP000283269">
    <property type="component" value="Unassembled WGS sequence"/>
</dbReference>
<dbReference type="PANTHER" id="PTHR47966:SF51">
    <property type="entry name" value="BETA-SITE APP-CLEAVING ENZYME, ISOFORM A-RELATED"/>
    <property type="match status" value="1"/>
</dbReference>
<evidence type="ECO:0000313" key="7">
    <source>
        <dbReference type="EMBL" id="PPQ89552.1"/>
    </source>
</evidence>
<evidence type="ECO:0000256" key="5">
    <source>
        <dbReference type="SAM" id="SignalP"/>
    </source>
</evidence>
<sequence>MLLPSTGLFFPLVLIFGCHWHAATVWAFPAASDGNTRTTNIRNPSSFFIPISRLRISEIDRKRMIAAKFNPDYAKEELASLVLKYQKAPKFLRGLITQTSHNVSLVDGQGPKKVDSNAVQLPMSAVASPDSAEVTLKIPPILTALGEAKMPLIDMMSGSMDILYYGPLRFGTPPQELKVDVDTGSADLWIPAGCPACSNKQFDKKSSSTYSESRSTFAMTYVCTLSFLGTGEVTAVLATDVVAVQGLSIHNQSFGAITQESDDFNSYPNSGLLGMAFSSIAASGKSTFFDNLVKEEQLAAPMFSVHLERGEETGSEVCLFAICFGCIDDDKRLGEVHWVPVVSKTYWSVALDHVSVNSTIVASTGVIAAIDTGTTLIYLPHDMTTKLYDTIPGSKPATEYGPGFFTIPCNNEHTLSFSFGGRDFAIDDRDFNMGKKCIISTRVYRILMFISITGPVDDGSTDCVGGILGLGNGFPANLAIVGDEFLKSCVTPCFLHRTGY</sequence>
<feature type="active site" evidence="3">
    <location>
        <position position="371"/>
    </location>
</feature>
<keyword evidence="4" id="KW-0378">Hydrolase</keyword>
<dbReference type="OrthoDB" id="2747330at2759"/>
<gene>
    <name evidence="7" type="ORF">CVT25_012224</name>
</gene>
<comment type="caution">
    <text evidence="7">The sequence shown here is derived from an EMBL/GenBank/DDBJ whole genome shotgun (WGS) entry which is preliminary data.</text>
</comment>
<keyword evidence="8" id="KW-1185">Reference proteome</keyword>
<dbReference type="EMBL" id="NHYD01001859">
    <property type="protein sequence ID" value="PPQ89552.1"/>
    <property type="molecule type" value="Genomic_DNA"/>
</dbReference>
<evidence type="ECO:0000256" key="1">
    <source>
        <dbReference type="ARBA" id="ARBA00007447"/>
    </source>
</evidence>
<dbReference type="CDD" id="cd05471">
    <property type="entry name" value="pepsin_like"/>
    <property type="match status" value="1"/>
</dbReference>
<keyword evidence="2 4" id="KW-0064">Aspartyl protease</keyword>
<dbReference type="InterPro" id="IPR001969">
    <property type="entry name" value="Aspartic_peptidase_AS"/>
</dbReference>
<protein>
    <recommendedName>
        <fullName evidence="6">Peptidase A1 domain-containing protein</fullName>
    </recommendedName>
</protein>
<evidence type="ECO:0000256" key="4">
    <source>
        <dbReference type="RuleBase" id="RU000454"/>
    </source>
</evidence>
<keyword evidence="5" id="KW-0732">Signal</keyword>
<dbReference type="InterPro" id="IPR001461">
    <property type="entry name" value="Aspartic_peptidase_A1"/>
</dbReference>
<evidence type="ECO:0000313" key="8">
    <source>
        <dbReference type="Proteomes" id="UP000283269"/>
    </source>
</evidence>
<organism evidence="7 8">
    <name type="scientific">Psilocybe cyanescens</name>
    <dbReference type="NCBI Taxonomy" id="93625"/>
    <lineage>
        <taxon>Eukaryota</taxon>
        <taxon>Fungi</taxon>
        <taxon>Dikarya</taxon>
        <taxon>Basidiomycota</taxon>
        <taxon>Agaricomycotina</taxon>
        <taxon>Agaricomycetes</taxon>
        <taxon>Agaricomycetidae</taxon>
        <taxon>Agaricales</taxon>
        <taxon>Agaricineae</taxon>
        <taxon>Strophariaceae</taxon>
        <taxon>Psilocybe</taxon>
    </lineage>
</organism>
<dbReference type="GO" id="GO:0004190">
    <property type="term" value="F:aspartic-type endopeptidase activity"/>
    <property type="evidence" value="ECO:0007669"/>
    <property type="project" value="UniProtKB-KW"/>
</dbReference>
<feature type="signal peptide" evidence="5">
    <location>
        <begin position="1"/>
        <end position="27"/>
    </location>
</feature>
<dbReference type="PRINTS" id="PR00792">
    <property type="entry name" value="PEPSIN"/>
</dbReference>
<name>A0A409XFJ3_PSICY</name>
<dbReference type="FunCoup" id="A0A409XFJ3">
    <property type="interactions" value="46"/>
</dbReference>
<evidence type="ECO:0000256" key="2">
    <source>
        <dbReference type="ARBA" id="ARBA00022750"/>
    </source>
</evidence>
<dbReference type="Pfam" id="PF00026">
    <property type="entry name" value="Asp"/>
    <property type="match status" value="1"/>
</dbReference>
<dbReference type="GO" id="GO:0006508">
    <property type="term" value="P:proteolysis"/>
    <property type="evidence" value="ECO:0007669"/>
    <property type="project" value="UniProtKB-KW"/>
</dbReference>
<reference evidence="7 8" key="1">
    <citation type="journal article" date="2018" name="Evol. Lett.">
        <title>Horizontal gene cluster transfer increased hallucinogenic mushroom diversity.</title>
        <authorList>
            <person name="Reynolds H.T."/>
            <person name="Vijayakumar V."/>
            <person name="Gluck-Thaler E."/>
            <person name="Korotkin H.B."/>
            <person name="Matheny P.B."/>
            <person name="Slot J.C."/>
        </authorList>
    </citation>
    <scope>NUCLEOTIDE SEQUENCE [LARGE SCALE GENOMIC DNA]</scope>
    <source>
        <strain evidence="7 8">2631</strain>
    </source>
</reference>
<dbReference type="InParanoid" id="A0A409XFJ3"/>
<feature type="active site" evidence="3">
    <location>
        <position position="182"/>
    </location>
</feature>
<dbReference type="FunFam" id="2.40.70.10:FF:000008">
    <property type="entry name" value="Cathepsin D"/>
    <property type="match status" value="1"/>
</dbReference>
<dbReference type="AlphaFoldDB" id="A0A409XFJ3"/>
<comment type="similarity">
    <text evidence="1 4">Belongs to the peptidase A1 family.</text>
</comment>
<dbReference type="PROSITE" id="PS51767">
    <property type="entry name" value="PEPTIDASE_A1"/>
    <property type="match status" value="1"/>
</dbReference>
<dbReference type="SUPFAM" id="SSF50630">
    <property type="entry name" value="Acid proteases"/>
    <property type="match status" value="1"/>
</dbReference>